<accession>A0A5J6VJH0</accession>
<proteinExistence type="predicted"/>
<name>A0A5J6VJH0_9VIRU</name>
<feature type="coiled-coil region" evidence="1">
    <location>
        <begin position="961"/>
        <end position="988"/>
    </location>
</feature>
<dbReference type="EMBL" id="MN448284">
    <property type="protein sequence ID" value="QFG74247.1"/>
    <property type="molecule type" value="Genomic_DNA"/>
</dbReference>
<reference evidence="2" key="1">
    <citation type="journal article" date="2019" name="Philos. Trans. R. Soc. Lond., B, Biol. Sci.">
        <title>Targeted metagenomic recovery of four divergent viruses reveals shared and distinctive characteristics of giant viruses of marine eukaryotes.</title>
        <authorList>
            <person name="Needham D.M."/>
            <person name="Poirier C."/>
            <person name="Hehenberger E."/>
            <person name="Jimenez V."/>
            <person name="Swalwell J.E."/>
            <person name="Santoro A.E."/>
            <person name="Worden A.Z."/>
        </authorList>
    </citation>
    <scope>NUCLEOTIDE SEQUENCE</scope>
    <source>
        <strain evidence="2">MPacV-611</strain>
    </source>
</reference>
<evidence type="ECO:0000256" key="1">
    <source>
        <dbReference type="SAM" id="Coils"/>
    </source>
</evidence>
<evidence type="ECO:0000313" key="2">
    <source>
        <dbReference type="EMBL" id="QFG74247.1"/>
    </source>
</evidence>
<organism evidence="2">
    <name type="scientific">Megaviridae environmental sample</name>
    <dbReference type="NCBI Taxonomy" id="1737588"/>
    <lineage>
        <taxon>Viruses</taxon>
        <taxon>Varidnaviria</taxon>
        <taxon>Bamfordvirae</taxon>
        <taxon>Nucleocytoviricota</taxon>
        <taxon>Megaviricetes</taxon>
        <taxon>Imitervirales</taxon>
        <taxon>Mimiviridae</taxon>
        <taxon>environmental samples</taxon>
    </lineage>
</organism>
<sequence>MIQKGGTLFDSSSDLLDGNPIKTSIEIQINKRNKKGTTDEIRNCITINELQYPDVESGMNFDPEHNYIALIYWGCYNPTEDKFYPDIAINNYRPSICEALRPGTVILRHLPNSNNSYSSPDYGDVLKNRFNSSIKQYSGKFFNPENWAKHLKNITYKNNKFSNLIDLCKWLDEHDNENIVLYDKLFKYYFNDSNYYGIVDHDDTEDVETFFNKMRKNNLILLFTGAKYENKEWNIEKTNINDHYVSFIFGNELHKYHKTLRDDIIWLKEYLKTKKKSIFYPFNILQENSKYNDFLQSLIIANDISENFNDIKNRYNIKNFELNDLNIYLNSILLSNINESFSDMLRLINTKRYDLHTLYLSDKKYKYTSLNQIIKSNGFYHTLDKFLNYNIDLQTEETYIRIKSTNDLSINDIKKYVSDYKELVKISEKYRYNNINISDDYNNLNRFIIKKMLHNLVSTNGTKIQEIVEPIIKVVSLNDSINTNLTSVYDKENYCLDYNINKDYGMTYFNNNSNIKYIDEHKHHFIKNDSNITNKKKIYPPSVPFFKSSVWNDIMIVDGKLIGNSIVYIVNPDYNRSYIYNLPDEWANSKVYFQNHKSNTDESQQICIELDGLIKNFSLHKIFGITISGENDHEGIHDFAYENILHKTLYVSVINNCKLLYDLLRKNINNIFFIYDSNIVINEDRYTVLDNLYGFLNKNIDYTYFTNSNDYISVLISLLHLVWINRKNININININFIDIIDTIIKILLGVEYNLNMLVDNQKSNLGLDNIFFESPVYDNENKMFEKMYSDASKLYIISSNATYEDAVCKDFLDHFYKIINPDTKLLRLLLKTNTQQILNTILRIIPEKIDKLRPVRNDIIFQKNLKYSLNYLLNELNTDKFKLATNIYYKKKHFCNIRFLGKWSNEKLYHSNFRKIYSELTPCISHIKHNNTLLTYKQKKIISWNYFKINFHKLSKTNYLTKNNNILNSLENNIKFIEENVNDESKMNKIKLIQLYLALLFENNQFLKLNEYLIYNKKIFFYLGSIQPDKVVSFNDRSLSHTRHIDKIYFDTNFEKDYIIGIDSKINFDTAKINFVYMNLSIHKIKNILDNSTEYKHDKDSIDILNSKYHYIGNFKNTDINIDYNLFMKNDVLKRFYSIYYTRYILNRLNISTKSKTIYDYSISFNELHDKFLNNIGGITKNQQLPIIPFNKEILDENKDENKDVNKDENNKYNLSINLENNKRLELIRKLRDSINKK</sequence>
<protein>
    <submittedName>
        <fullName evidence="2">Uncharacterized protein</fullName>
    </submittedName>
</protein>
<keyword evidence="1" id="KW-0175">Coiled coil</keyword>